<organism evidence="14 15">
    <name type="scientific">Brenthis ino</name>
    <name type="common">lesser marbled fritillary</name>
    <dbReference type="NCBI Taxonomy" id="405034"/>
    <lineage>
        <taxon>Eukaryota</taxon>
        <taxon>Metazoa</taxon>
        <taxon>Ecdysozoa</taxon>
        <taxon>Arthropoda</taxon>
        <taxon>Hexapoda</taxon>
        <taxon>Insecta</taxon>
        <taxon>Pterygota</taxon>
        <taxon>Neoptera</taxon>
        <taxon>Endopterygota</taxon>
        <taxon>Lepidoptera</taxon>
        <taxon>Glossata</taxon>
        <taxon>Ditrysia</taxon>
        <taxon>Papilionoidea</taxon>
        <taxon>Nymphalidae</taxon>
        <taxon>Heliconiinae</taxon>
        <taxon>Argynnini</taxon>
        <taxon>Brenthis</taxon>
    </lineage>
</organism>
<dbReference type="InterPro" id="IPR057573">
    <property type="entry name" value="NOL9_N"/>
</dbReference>
<name>A0A8J9VKG9_9NEOP</name>
<proteinExistence type="inferred from homology"/>
<evidence type="ECO:0000256" key="10">
    <source>
        <dbReference type="SAM" id="MobiDB-lite"/>
    </source>
</evidence>
<dbReference type="Pfam" id="PF16575">
    <property type="entry name" value="CLP1_P"/>
    <property type="match status" value="1"/>
</dbReference>
<evidence type="ECO:0000256" key="8">
    <source>
        <dbReference type="ARBA" id="ARBA00023242"/>
    </source>
</evidence>
<dbReference type="AlphaFoldDB" id="A0A8J9VKG9"/>
<evidence type="ECO:0000313" key="15">
    <source>
        <dbReference type="Proteomes" id="UP000838878"/>
    </source>
</evidence>
<evidence type="ECO:0000256" key="2">
    <source>
        <dbReference type="ARBA" id="ARBA00011003"/>
    </source>
</evidence>
<evidence type="ECO:0000256" key="7">
    <source>
        <dbReference type="ARBA" id="ARBA00022840"/>
    </source>
</evidence>
<feature type="domain" description="Clp1 P-loop" evidence="11">
    <location>
        <begin position="542"/>
        <end position="693"/>
    </location>
</feature>
<keyword evidence="8" id="KW-0539">Nucleus</keyword>
<dbReference type="InterPro" id="IPR045116">
    <property type="entry name" value="Clp1/Grc3"/>
</dbReference>
<evidence type="ECO:0000256" key="3">
    <source>
        <dbReference type="ARBA" id="ARBA00022552"/>
    </source>
</evidence>
<keyword evidence="4" id="KW-0808">Transferase</keyword>
<dbReference type="SUPFAM" id="SSF52540">
    <property type="entry name" value="P-loop containing nucleoside triphosphate hydrolases"/>
    <property type="match status" value="1"/>
</dbReference>
<comment type="similarity">
    <text evidence="2">Belongs to the Clp1 family. NOL9/GRC3 subfamily.</text>
</comment>
<dbReference type="InterPro" id="IPR057570">
    <property type="entry name" value="NOL9_C"/>
</dbReference>
<evidence type="ECO:0000313" key="14">
    <source>
        <dbReference type="EMBL" id="CAH0724288.1"/>
    </source>
</evidence>
<dbReference type="Gene3D" id="3.40.50.300">
    <property type="entry name" value="P-loop containing nucleotide triphosphate hydrolases"/>
    <property type="match status" value="1"/>
</dbReference>
<dbReference type="PANTHER" id="PTHR12755:SF3">
    <property type="entry name" value="POLYNUCLEOTIDE 5'-HYDROXYL-KINASE NOL9"/>
    <property type="match status" value="1"/>
</dbReference>
<gene>
    <name evidence="14" type="ORF">BINO364_LOCUS10018</name>
</gene>
<evidence type="ECO:0000256" key="4">
    <source>
        <dbReference type="ARBA" id="ARBA00022679"/>
    </source>
</evidence>
<evidence type="ECO:0000256" key="1">
    <source>
        <dbReference type="ARBA" id="ARBA00004604"/>
    </source>
</evidence>
<keyword evidence="6" id="KW-0418">Kinase</keyword>
<evidence type="ECO:0000256" key="5">
    <source>
        <dbReference type="ARBA" id="ARBA00022741"/>
    </source>
</evidence>
<evidence type="ECO:0000259" key="13">
    <source>
        <dbReference type="Pfam" id="PF25467"/>
    </source>
</evidence>
<evidence type="ECO:0000259" key="11">
    <source>
        <dbReference type="Pfam" id="PF16575"/>
    </source>
</evidence>
<dbReference type="InterPro" id="IPR027417">
    <property type="entry name" value="P-loop_NTPase"/>
</dbReference>
<dbReference type="Pfam" id="PF24419">
    <property type="entry name" value="Cupin_NOL9"/>
    <property type="match status" value="1"/>
</dbReference>
<dbReference type="GO" id="GO:0005524">
    <property type="term" value="F:ATP binding"/>
    <property type="evidence" value="ECO:0007669"/>
    <property type="project" value="UniProtKB-KW"/>
</dbReference>
<comment type="subcellular location">
    <subcellularLocation>
        <location evidence="1">Nucleus</location>
        <location evidence="1">Nucleolus</location>
    </subcellularLocation>
</comment>
<dbReference type="Proteomes" id="UP000838878">
    <property type="component" value="Chromosome 4"/>
</dbReference>
<keyword evidence="15" id="KW-1185">Reference proteome</keyword>
<feature type="region of interest" description="Disordered" evidence="10">
    <location>
        <begin position="72"/>
        <end position="133"/>
    </location>
</feature>
<feature type="non-terminal residue" evidence="14">
    <location>
        <position position="911"/>
    </location>
</feature>
<dbReference type="Pfam" id="PF25467">
    <property type="entry name" value="NOL9_C"/>
    <property type="match status" value="1"/>
</dbReference>
<protein>
    <recommendedName>
        <fullName evidence="9">Polynucleotide 5'-hydroxyl-kinase NOL9</fullName>
    </recommendedName>
</protein>
<dbReference type="GO" id="GO:0051731">
    <property type="term" value="F:polynucleotide 5'-hydroxyl-kinase activity"/>
    <property type="evidence" value="ECO:0007669"/>
    <property type="project" value="InterPro"/>
</dbReference>
<dbReference type="GO" id="GO:0005730">
    <property type="term" value="C:nucleolus"/>
    <property type="evidence" value="ECO:0007669"/>
    <property type="project" value="UniProtKB-SubCell"/>
</dbReference>
<keyword evidence="5" id="KW-0547">Nucleotide-binding</keyword>
<dbReference type="InterPro" id="IPR032319">
    <property type="entry name" value="CLP1_P"/>
</dbReference>
<evidence type="ECO:0000259" key="12">
    <source>
        <dbReference type="Pfam" id="PF24419"/>
    </source>
</evidence>
<accession>A0A8J9VKG9</accession>
<dbReference type="PANTHER" id="PTHR12755">
    <property type="entry name" value="CLEAVAGE/POLYADENYLATION FACTOR IA SUBUNIT CLP1P"/>
    <property type="match status" value="1"/>
</dbReference>
<keyword evidence="3" id="KW-0698">rRNA processing</keyword>
<sequence>MEFFERAHVVKNNKATENVKKQLKQMLYGYKLSDNKLIQNSADSKNDFDDSTSVSGFSDLNLTNSSCEDNVIDDGKSLNEESTINSSENIDEYSSNIVSREKDVSLSEENENSTIPSEDLHEQSEEDASSISESELSLASALLDSDLESNSSELFDKNGELALRIHKRLEELKSQKQTHKRKYNEIDPNDQVRPKSLSAKAKYKEFEVSQDISEQDDTSIHSNENVIDISDVESDQLSPPFVSISAVDMPHQRLDDIVGDYKYSTIRNLPSDNQHTILSTNNSGFFAEEIMSVDINTEDEIGSLIPELDDIPTIDEIDEEIINLDTTVDTNINDTVLDLENTLESEPTSETEQFIDPQVNVEETYKIYYTHMGCIIVLKHPSELYIQGKVKIKRLGGTVEVFGYTLKDEFYDLYAPYYNFAQSVKTIENPNAYYGLFGKLTATGLSVREAEDIVTSIGDQDGVILLQSLHSDKIDFIENNFKVTYLFVKLNKVVEPYFKSTSDILKCSLYSVRPLNTFRIHPSWSEALAHSECPASRGIVCGGKGAGKSTYLRYQVNKLLANGPVLVVDLDPGQCEFTVAGNISASVVTSPLLGPNFTHLKKPEIMLNIGMINTMDNSKRYLSAVHTLITQCRENEAFANMPWVINTMGMTTALGLKFITYIILVTKPTYVLQYESKKSKKYFNTLLQPHNVNTLYEEYKKSHLFENISFPADLNYSFVVAYETDNSLKDSFSLTPKDERYLNFLAYFSQLASIQKNLLAITPYQVSLKALYIGTNVVVKADNIAKVINGKVVALCQQKQCDSARVFTLADKPLLCHGHGLIRGIDWEKEILYVITPVLSGELCSVDTLVYADWVPDLVGQENHLLEGTVVPYRTRTQDQLKQLMSTPRRRFNPLQLLKITRSAKIESLVN</sequence>
<evidence type="ECO:0000256" key="6">
    <source>
        <dbReference type="ARBA" id="ARBA00022777"/>
    </source>
</evidence>
<feature type="compositionally biased region" description="Polar residues" evidence="10">
    <location>
        <begin position="80"/>
        <end position="98"/>
    </location>
</feature>
<dbReference type="OrthoDB" id="2405412at2759"/>
<keyword evidence="7" id="KW-0067">ATP-binding</keyword>
<feature type="domain" description="NOL9 C-terminal" evidence="13">
    <location>
        <begin position="761"/>
        <end position="852"/>
    </location>
</feature>
<feature type="domain" description="NOL9 N-terminal" evidence="12">
    <location>
        <begin position="363"/>
        <end position="510"/>
    </location>
</feature>
<evidence type="ECO:0000256" key="9">
    <source>
        <dbReference type="ARBA" id="ARBA00071212"/>
    </source>
</evidence>
<dbReference type="GO" id="GO:0000448">
    <property type="term" value="P:cleavage in ITS2 between 5.8S rRNA and LSU-rRNA of tricistronic rRNA transcript (SSU-rRNA, 5.8S rRNA, LSU-rRNA)"/>
    <property type="evidence" value="ECO:0007669"/>
    <property type="project" value="TreeGrafter"/>
</dbReference>
<reference evidence="14" key="1">
    <citation type="submission" date="2021-12" db="EMBL/GenBank/DDBJ databases">
        <authorList>
            <person name="Martin H S."/>
        </authorList>
    </citation>
    <scope>NUCLEOTIDE SEQUENCE</scope>
</reference>
<dbReference type="EMBL" id="OV170224">
    <property type="protein sequence ID" value="CAH0724288.1"/>
    <property type="molecule type" value="Genomic_DNA"/>
</dbReference>